<dbReference type="RefSeq" id="WP_107938721.1">
    <property type="nucleotide sequence ID" value="NZ_QANS01000001.1"/>
</dbReference>
<dbReference type="AlphaFoldDB" id="A0A2T5MKC5"/>
<dbReference type="GO" id="GO:1990281">
    <property type="term" value="C:efflux pump complex"/>
    <property type="evidence" value="ECO:0007669"/>
    <property type="project" value="TreeGrafter"/>
</dbReference>
<feature type="transmembrane region" description="Helical" evidence="3">
    <location>
        <begin position="29"/>
        <end position="45"/>
    </location>
</feature>
<keyword evidence="3" id="KW-0812">Transmembrane</keyword>
<feature type="coiled-coil region" evidence="2">
    <location>
        <begin position="119"/>
        <end position="153"/>
    </location>
</feature>
<dbReference type="PANTHER" id="PTHR30469:SF38">
    <property type="entry name" value="HLYD FAMILY SECRETION PROTEIN"/>
    <property type="match status" value="1"/>
</dbReference>
<comment type="caution">
    <text evidence="5">The sequence shown here is derived from an EMBL/GenBank/DDBJ whole genome shotgun (WGS) entry which is preliminary data.</text>
</comment>
<evidence type="ECO:0000313" key="6">
    <source>
        <dbReference type="Proteomes" id="UP000244248"/>
    </source>
</evidence>
<dbReference type="Gene3D" id="2.40.50.100">
    <property type="match status" value="1"/>
</dbReference>
<evidence type="ECO:0000256" key="3">
    <source>
        <dbReference type="SAM" id="Phobius"/>
    </source>
</evidence>
<dbReference type="PANTHER" id="PTHR30469">
    <property type="entry name" value="MULTIDRUG RESISTANCE PROTEIN MDTA"/>
    <property type="match status" value="1"/>
</dbReference>
<dbReference type="EMBL" id="QANS01000001">
    <property type="protein sequence ID" value="PTU33014.1"/>
    <property type="molecule type" value="Genomic_DNA"/>
</dbReference>
<feature type="domain" description="CusB-like beta-barrel" evidence="4">
    <location>
        <begin position="247"/>
        <end position="320"/>
    </location>
</feature>
<gene>
    <name evidence="5" type="ORF">CJD38_02550</name>
</gene>
<dbReference type="Proteomes" id="UP000244248">
    <property type="component" value="Unassembled WGS sequence"/>
</dbReference>
<dbReference type="InterPro" id="IPR006143">
    <property type="entry name" value="RND_pump_MFP"/>
</dbReference>
<protein>
    <submittedName>
        <fullName evidence="5">Efflux RND transporter periplasmic adaptor subunit</fullName>
    </submittedName>
</protein>
<organism evidence="5 6">
    <name type="scientific">Stenotrophobium rhamnosiphilum</name>
    <dbReference type="NCBI Taxonomy" id="2029166"/>
    <lineage>
        <taxon>Bacteria</taxon>
        <taxon>Pseudomonadati</taxon>
        <taxon>Pseudomonadota</taxon>
        <taxon>Gammaproteobacteria</taxon>
        <taxon>Nevskiales</taxon>
        <taxon>Nevskiaceae</taxon>
        <taxon>Stenotrophobium</taxon>
    </lineage>
</organism>
<dbReference type="SUPFAM" id="SSF111369">
    <property type="entry name" value="HlyD-like secretion proteins"/>
    <property type="match status" value="1"/>
</dbReference>
<accession>A0A2T5MKC5</accession>
<keyword evidence="3" id="KW-0472">Membrane</keyword>
<evidence type="ECO:0000259" key="4">
    <source>
        <dbReference type="Pfam" id="PF25954"/>
    </source>
</evidence>
<sequence>MNDINLEKLRVNRGAHAAPKKRRSSNTRTWIIAGATLAIIVYALLPKPTAIQATQVVSAWPSQQYQVLNATGYVVAQRKAAVAPKGTGRVEWIGVSEGDVVKEGVVLARLESRDVAASYQAASANRQVAEAAVTSAENEMQDADRNLDRTTLLFNKRLLSVLNLQDAKSRKARVAASLKSSQASLAAARANEQLAKTNLDSTQMVAPFDGTVLSRSANVGDIVTPLASAADAKGAVLLIADLNSLEVDADVSESSLAQIKMGQPCEIVLDAYPDRRYRAEVRIIAPTVNRASATVTAKVRFLDRDPDVLPDMSARVAFLSQAVNADQQKPVMAVSPTAIVEGEGGSHVFQIGADGRAHAVAVQVGAVLGGVRAVSGNLKVGDALVLAPGSKMSDGDRIKLADAP</sequence>
<dbReference type="Pfam" id="PF25954">
    <property type="entry name" value="Beta-barrel_RND_2"/>
    <property type="match status" value="1"/>
</dbReference>
<dbReference type="Gene3D" id="2.40.420.20">
    <property type="match status" value="1"/>
</dbReference>
<dbReference type="GO" id="GO:0015562">
    <property type="term" value="F:efflux transmembrane transporter activity"/>
    <property type="evidence" value="ECO:0007669"/>
    <property type="project" value="TreeGrafter"/>
</dbReference>
<keyword evidence="3" id="KW-1133">Transmembrane helix</keyword>
<evidence type="ECO:0000313" key="5">
    <source>
        <dbReference type="EMBL" id="PTU33014.1"/>
    </source>
</evidence>
<dbReference type="InterPro" id="IPR058792">
    <property type="entry name" value="Beta-barrel_RND_2"/>
</dbReference>
<reference evidence="5 6" key="1">
    <citation type="submission" date="2018-04" db="EMBL/GenBank/DDBJ databases">
        <title>Novel species isolated from glacier.</title>
        <authorList>
            <person name="Liu Q."/>
            <person name="Xin Y.-H."/>
        </authorList>
    </citation>
    <scope>NUCLEOTIDE SEQUENCE [LARGE SCALE GENOMIC DNA]</scope>
    <source>
        <strain evidence="5 6">GT1R17</strain>
    </source>
</reference>
<dbReference type="Gene3D" id="1.10.287.470">
    <property type="entry name" value="Helix hairpin bin"/>
    <property type="match status" value="1"/>
</dbReference>
<keyword evidence="2" id="KW-0175">Coiled coil</keyword>
<name>A0A2T5MKC5_9GAMM</name>
<proteinExistence type="inferred from homology"/>
<evidence type="ECO:0000256" key="2">
    <source>
        <dbReference type="SAM" id="Coils"/>
    </source>
</evidence>
<keyword evidence="6" id="KW-1185">Reference proteome</keyword>
<dbReference type="OrthoDB" id="9789643at2"/>
<evidence type="ECO:0000256" key="1">
    <source>
        <dbReference type="ARBA" id="ARBA00009477"/>
    </source>
</evidence>
<dbReference type="Gene3D" id="2.40.30.170">
    <property type="match status" value="1"/>
</dbReference>
<comment type="similarity">
    <text evidence="1">Belongs to the membrane fusion protein (MFP) (TC 8.A.1) family.</text>
</comment>
<dbReference type="NCBIfam" id="TIGR01730">
    <property type="entry name" value="RND_mfp"/>
    <property type="match status" value="1"/>
</dbReference>